<reference evidence="1 2" key="1">
    <citation type="submission" date="2016-03" db="EMBL/GenBank/DDBJ databases">
        <title>Niastella vici sp. nov., isolated from farmland soil.</title>
        <authorList>
            <person name="Chen L."/>
            <person name="Wang D."/>
            <person name="Yang S."/>
            <person name="Wang G."/>
        </authorList>
    </citation>
    <scope>NUCLEOTIDE SEQUENCE [LARGE SCALE GENOMIC DNA]</scope>
    <source>
        <strain evidence="1 2">DJ57</strain>
    </source>
</reference>
<sequence>MDNFEIDRLLNSAFEDAPDLRRLFNKKLEEYDIAKSKALTFLGIDKDVFEDIISGSAKQPNLIHVVKLAEFLGIGLQQVVAATMKEQSAETIASLEKSRNAVFLLKHFDIKKLTSLGFIDKNADVNEITNRLLQFFGYKSINEFEISQEAPLYSRTKAMFTDKMMKFWVDSAYRVFKGIANPHEYNREALKGIIVKAKPYSQDVNNGLLTVCKALYHCGVTVIAQELLPTTQVRGGTFVINGKPCIVLTDYRKSYPTVWTTLMHELHHVLYDLEVIEKTKFHLTDEGRPDLFLIEDKANEFAMDYFCDVDKYNFIKHHIHNKYQVDRFAKQLQVHPSMIYNAFQFYQQKLHSKNYWGAFKEEIPKNTLALEKLNPVSWKEESIQQVAEKLKIVFEVN</sequence>
<evidence type="ECO:0008006" key="3">
    <source>
        <dbReference type="Google" id="ProtNLM"/>
    </source>
</evidence>
<name>A0A1V9FFJ9_9BACT</name>
<dbReference type="Proteomes" id="UP000192796">
    <property type="component" value="Unassembled WGS sequence"/>
</dbReference>
<dbReference type="AlphaFoldDB" id="A0A1V9FFJ9"/>
<dbReference type="STRING" id="1703345.A3860_11130"/>
<evidence type="ECO:0000313" key="2">
    <source>
        <dbReference type="Proteomes" id="UP000192796"/>
    </source>
</evidence>
<keyword evidence="2" id="KW-1185">Reference proteome</keyword>
<organism evidence="1 2">
    <name type="scientific">Niastella vici</name>
    <dbReference type="NCBI Taxonomy" id="1703345"/>
    <lineage>
        <taxon>Bacteria</taxon>
        <taxon>Pseudomonadati</taxon>
        <taxon>Bacteroidota</taxon>
        <taxon>Chitinophagia</taxon>
        <taxon>Chitinophagales</taxon>
        <taxon>Chitinophagaceae</taxon>
        <taxon>Niastella</taxon>
    </lineage>
</organism>
<proteinExistence type="predicted"/>
<dbReference type="EMBL" id="LVYD01000124">
    <property type="protein sequence ID" value="OQP57110.1"/>
    <property type="molecule type" value="Genomic_DNA"/>
</dbReference>
<protein>
    <recommendedName>
        <fullName evidence="3">HTH cro/C1-type domain-containing protein</fullName>
    </recommendedName>
</protein>
<dbReference type="RefSeq" id="WP_081156075.1">
    <property type="nucleotide sequence ID" value="NZ_LVYD01000124.1"/>
</dbReference>
<gene>
    <name evidence="1" type="ORF">A3860_11130</name>
</gene>
<accession>A0A1V9FFJ9</accession>
<evidence type="ECO:0000313" key="1">
    <source>
        <dbReference type="EMBL" id="OQP57110.1"/>
    </source>
</evidence>
<dbReference type="OrthoDB" id="9796786at2"/>
<comment type="caution">
    <text evidence="1">The sequence shown here is derived from an EMBL/GenBank/DDBJ whole genome shotgun (WGS) entry which is preliminary data.</text>
</comment>